<dbReference type="EMBL" id="UYWY01024157">
    <property type="protein sequence ID" value="VDM48430.1"/>
    <property type="molecule type" value="Genomic_DNA"/>
</dbReference>
<dbReference type="WBParaSite" id="TCNE_0001711001-mRNA-1">
    <property type="protein sequence ID" value="TCNE_0001711001-mRNA-1"/>
    <property type="gene ID" value="TCNE_0001711001"/>
</dbReference>
<keyword evidence="4 5" id="KW-0456">Lyase</keyword>
<evidence type="ECO:0000256" key="1">
    <source>
        <dbReference type="ARBA" id="ARBA00001933"/>
    </source>
</evidence>
<evidence type="ECO:0000256" key="5">
    <source>
        <dbReference type="RuleBase" id="RU000382"/>
    </source>
</evidence>
<dbReference type="InterPro" id="IPR015421">
    <property type="entry name" value="PyrdxlP-dep_Trfase_major"/>
</dbReference>
<dbReference type="GO" id="GO:0016831">
    <property type="term" value="F:carboxy-lyase activity"/>
    <property type="evidence" value="ECO:0007669"/>
    <property type="project" value="UniProtKB-KW"/>
</dbReference>
<comment type="similarity">
    <text evidence="2 5">Belongs to the group II decarboxylase family.</text>
</comment>
<dbReference type="Pfam" id="PF00282">
    <property type="entry name" value="Pyridoxal_deC"/>
    <property type="match status" value="2"/>
</dbReference>
<organism evidence="7 8">
    <name type="scientific">Toxocara canis</name>
    <name type="common">Canine roundworm</name>
    <dbReference type="NCBI Taxonomy" id="6265"/>
    <lineage>
        <taxon>Eukaryota</taxon>
        <taxon>Metazoa</taxon>
        <taxon>Ecdysozoa</taxon>
        <taxon>Nematoda</taxon>
        <taxon>Chromadorea</taxon>
        <taxon>Rhabditida</taxon>
        <taxon>Spirurina</taxon>
        <taxon>Ascaridomorpha</taxon>
        <taxon>Ascaridoidea</taxon>
        <taxon>Toxocaridae</taxon>
        <taxon>Toxocara</taxon>
    </lineage>
</organism>
<dbReference type="InterPro" id="IPR010977">
    <property type="entry name" value="Aromatic_deC"/>
</dbReference>
<dbReference type="GO" id="GO:0030170">
    <property type="term" value="F:pyridoxal phosphate binding"/>
    <property type="evidence" value="ECO:0007669"/>
    <property type="project" value="InterPro"/>
</dbReference>
<keyword evidence="7" id="KW-1185">Reference proteome</keyword>
<dbReference type="GO" id="GO:0006520">
    <property type="term" value="P:amino acid metabolic process"/>
    <property type="evidence" value="ECO:0007669"/>
    <property type="project" value="InterPro"/>
</dbReference>
<dbReference type="PANTHER" id="PTHR11999:SF140">
    <property type="entry name" value="HISTIDINE DECARBOXYASE LIKE"/>
    <property type="match status" value="1"/>
</dbReference>
<name>A0A183V8N9_TOXCA</name>
<dbReference type="Gene3D" id="3.40.640.10">
    <property type="entry name" value="Type I PLP-dependent aspartate aminotransferase-like (Major domain)"/>
    <property type="match status" value="2"/>
</dbReference>
<proteinExistence type="inferred from homology"/>
<comment type="cofactor">
    <cofactor evidence="1 5">
        <name>pyridoxal 5'-phosphate</name>
        <dbReference type="ChEBI" id="CHEBI:597326"/>
    </cofactor>
</comment>
<dbReference type="Gene3D" id="3.90.1150.10">
    <property type="entry name" value="Aspartate Aminotransferase, domain 1"/>
    <property type="match status" value="1"/>
</dbReference>
<evidence type="ECO:0000313" key="7">
    <source>
        <dbReference type="Proteomes" id="UP000050794"/>
    </source>
</evidence>
<evidence type="ECO:0000313" key="6">
    <source>
        <dbReference type="EMBL" id="VDM48430.1"/>
    </source>
</evidence>
<evidence type="ECO:0000313" key="8">
    <source>
        <dbReference type="WBParaSite" id="TCNE_0001711001-mRNA-1"/>
    </source>
</evidence>
<dbReference type="GO" id="GO:0005737">
    <property type="term" value="C:cytoplasm"/>
    <property type="evidence" value="ECO:0007669"/>
    <property type="project" value="TreeGrafter"/>
</dbReference>
<keyword evidence="3 5" id="KW-0663">Pyridoxal phosphate</keyword>
<dbReference type="InterPro" id="IPR015424">
    <property type="entry name" value="PyrdxlP-dep_Trfase"/>
</dbReference>
<accession>A0A183V8N9</accession>
<reference evidence="8" key="1">
    <citation type="submission" date="2016-06" db="UniProtKB">
        <authorList>
            <consortium name="WormBaseParasite"/>
        </authorList>
    </citation>
    <scope>IDENTIFICATION</scope>
</reference>
<sequence>MPISIDLLCRLRQHNALHFLFIRVVRQHLGSPAGVGTFKHSATLKVVTGDVHNKYSRWNDKPAKEGDILADIIDLLIPLAANNKRPFLLDFSPGEQAYVDVVINALCTGLEALGALRQEYSDLPYLEMKVVDWLGSAMALPASFTHNGGTGGGYVLRSTKEAFTTAMAAAQQLKLQRIKSGTSVSKSEKHIIKRMVVYASSQLDFDSGFYPVFVQALMGASSTGSYDDISSLLRVAYRYGLWLHVDASLGGNLLICNENCDMLRDIEKVHSISVDTHAFLMNAPQATFIWTRNLAVLERGRLVAEQSLNHNPGASDLYEPRPRTPLPALKAYMAMRLNGMNSSQKRIRHVYAMTKRLREFMSKDARLEIINNDRLNVICFRVKGTDIADSNVLTYRLCAFFNKSGRILVTHWMAHGMGMIRMCINHGNANEKVIDEAWNVMKTLVDQFTGYLLRSYKCFST</sequence>
<gene>
    <name evidence="6" type="ORF">TCNE_LOCUS17109</name>
</gene>
<dbReference type="SUPFAM" id="SSF53383">
    <property type="entry name" value="PLP-dependent transferases"/>
    <property type="match status" value="1"/>
</dbReference>
<dbReference type="PRINTS" id="PR00800">
    <property type="entry name" value="YHDCRBOXLASE"/>
</dbReference>
<dbReference type="GO" id="GO:0019752">
    <property type="term" value="P:carboxylic acid metabolic process"/>
    <property type="evidence" value="ECO:0007669"/>
    <property type="project" value="InterPro"/>
</dbReference>
<dbReference type="Proteomes" id="UP000050794">
    <property type="component" value="Unassembled WGS sequence"/>
</dbReference>
<evidence type="ECO:0000256" key="3">
    <source>
        <dbReference type="ARBA" id="ARBA00022898"/>
    </source>
</evidence>
<reference evidence="6 7" key="2">
    <citation type="submission" date="2018-11" db="EMBL/GenBank/DDBJ databases">
        <authorList>
            <consortium name="Pathogen Informatics"/>
        </authorList>
    </citation>
    <scope>NUCLEOTIDE SEQUENCE [LARGE SCALE GENOMIC DNA]</scope>
</reference>
<protein>
    <submittedName>
        <fullName evidence="8">Aromatic-L-amino-acid decarboxylase</fullName>
    </submittedName>
</protein>
<evidence type="ECO:0000256" key="4">
    <source>
        <dbReference type="ARBA" id="ARBA00023239"/>
    </source>
</evidence>
<dbReference type="AlphaFoldDB" id="A0A183V8N9"/>
<dbReference type="InterPro" id="IPR015422">
    <property type="entry name" value="PyrdxlP-dep_Trfase_small"/>
</dbReference>
<dbReference type="PANTHER" id="PTHR11999">
    <property type="entry name" value="GROUP II PYRIDOXAL-5-PHOSPHATE DECARBOXYLASE"/>
    <property type="match status" value="1"/>
</dbReference>
<dbReference type="InterPro" id="IPR002129">
    <property type="entry name" value="PyrdxlP-dep_de-COase"/>
</dbReference>
<evidence type="ECO:0000256" key="2">
    <source>
        <dbReference type="ARBA" id="ARBA00009533"/>
    </source>
</evidence>